<dbReference type="InterPro" id="IPR005467">
    <property type="entry name" value="His_kinase_dom"/>
</dbReference>
<dbReference type="InterPro" id="IPR036890">
    <property type="entry name" value="HATPase_C_sf"/>
</dbReference>
<dbReference type="EC" id="2.7.13.3" evidence="2"/>
<evidence type="ECO:0000256" key="4">
    <source>
        <dbReference type="ARBA" id="ARBA00023012"/>
    </source>
</evidence>
<evidence type="ECO:0000256" key="3">
    <source>
        <dbReference type="ARBA" id="ARBA00022553"/>
    </source>
</evidence>
<comment type="function">
    <text evidence="5">Member of the two-component regulatory system BvgS/BvgA. Phosphorylates BvgA via a four-step phosphorelay in response to environmental signals.</text>
</comment>
<evidence type="ECO:0000256" key="1">
    <source>
        <dbReference type="ARBA" id="ARBA00000085"/>
    </source>
</evidence>
<dbReference type="Pfam" id="PF08448">
    <property type="entry name" value="PAS_4"/>
    <property type="match status" value="1"/>
</dbReference>
<dbReference type="Gene3D" id="1.10.287.130">
    <property type="match status" value="1"/>
</dbReference>
<feature type="domain" description="Response regulatory" evidence="9">
    <location>
        <begin position="527"/>
        <end position="643"/>
    </location>
</feature>
<keyword evidence="3 7" id="KW-0597">Phosphoprotein</keyword>
<feature type="domain" description="Histidine kinase" evidence="8">
    <location>
        <begin position="135"/>
        <end position="355"/>
    </location>
</feature>
<dbReference type="Pfam" id="PF00512">
    <property type="entry name" value="HisKA"/>
    <property type="match status" value="1"/>
</dbReference>
<dbReference type="EMBL" id="JADJMS010000020">
    <property type="protein sequence ID" value="MBK7415397.1"/>
    <property type="molecule type" value="Genomic_DNA"/>
</dbReference>
<dbReference type="InterPro" id="IPR003594">
    <property type="entry name" value="HATPase_dom"/>
</dbReference>
<comment type="caution">
    <text evidence="11">The sequence shown here is derived from an EMBL/GenBank/DDBJ whole genome shotgun (WGS) entry which is preliminary data.</text>
</comment>
<dbReference type="PROSITE" id="PS50110">
    <property type="entry name" value="RESPONSE_REGULATORY"/>
    <property type="match status" value="2"/>
</dbReference>
<keyword evidence="4" id="KW-0902">Two-component regulatory system</keyword>
<dbReference type="Gene3D" id="3.40.50.2300">
    <property type="match status" value="2"/>
</dbReference>
<dbReference type="Pfam" id="PF00072">
    <property type="entry name" value="Response_reg"/>
    <property type="match status" value="2"/>
</dbReference>
<dbReference type="SMART" id="SM00387">
    <property type="entry name" value="HATPase_c"/>
    <property type="match status" value="1"/>
</dbReference>
<dbReference type="CDD" id="cd00130">
    <property type="entry name" value="PAS"/>
    <property type="match status" value="1"/>
</dbReference>
<dbReference type="InterPro" id="IPR004358">
    <property type="entry name" value="Sig_transdc_His_kin-like_C"/>
</dbReference>
<evidence type="ECO:0000256" key="7">
    <source>
        <dbReference type="PROSITE-ProRule" id="PRU00169"/>
    </source>
</evidence>
<dbReference type="Pfam" id="PF02518">
    <property type="entry name" value="HATPase_c"/>
    <property type="match status" value="1"/>
</dbReference>
<evidence type="ECO:0000313" key="11">
    <source>
        <dbReference type="EMBL" id="MBK7415397.1"/>
    </source>
</evidence>
<reference evidence="11 12" key="1">
    <citation type="submission" date="2020-10" db="EMBL/GenBank/DDBJ databases">
        <title>Connecting structure to function with the recovery of over 1000 high-quality activated sludge metagenome-assembled genomes encoding full-length rRNA genes using long-read sequencing.</title>
        <authorList>
            <person name="Singleton C.M."/>
            <person name="Petriglieri F."/>
            <person name="Kristensen J.M."/>
            <person name="Kirkegaard R.H."/>
            <person name="Michaelsen T.Y."/>
            <person name="Andersen M.H."/>
            <person name="Karst S.M."/>
            <person name="Dueholm M.S."/>
            <person name="Nielsen P.H."/>
            <person name="Albertsen M."/>
        </authorList>
    </citation>
    <scope>NUCLEOTIDE SEQUENCE [LARGE SCALE GENOMIC DNA]</scope>
    <source>
        <strain evidence="11">EsbW_18-Q3-R4-48_BATAC.463</strain>
    </source>
</reference>
<name>A0A935MW40_9RHOO</name>
<dbReference type="SMART" id="SM00448">
    <property type="entry name" value="REC"/>
    <property type="match status" value="2"/>
</dbReference>
<dbReference type="SUPFAM" id="SSF52172">
    <property type="entry name" value="CheY-like"/>
    <property type="match status" value="2"/>
</dbReference>
<dbReference type="PROSITE" id="PS50113">
    <property type="entry name" value="PAC"/>
    <property type="match status" value="1"/>
</dbReference>
<organism evidence="11 12">
    <name type="scientific">Candidatus Dechloromonas phosphorivorans</name>
    <dbReference type="NCBI Taxonomy" id="2899244"/>
    <lineage>
        <taxon>Bacteria</taxon>
        <taxon>Pseudomonadati</taxon>
        <taxon>Pseudomonadota</taxon>
        <taxon>Betaproteobacteria</taxon>
        <taxon>Rhodocyclales</taxon>
        <taxon>Azonexaceae</taxon>
        <taxon>Dechloromonas</taxon>
    </lineage>
</organism>
<feature type="modified residue" description="4-aspartylphosphate" evidence="7">
    <location>
        <position position="426"/>
    </location>
</feature>
<dbReference type="NCBIfam" id="TIGR00229">
    <property type="entry name" value="sensory_box"/>
    <property type="match status" value="1"/>
</dbReference>
<evidence type="ECO:0000256" key="2">
    <source>
        <dbReference type="ARBA" id="ARBA00012438"/>
    </source>
</evidence>
<dbReference type="GO" id="GO:0000155">
    <property type="term" value="F:phosphorelay sensor kinase activity"/>
    <property type="evidence" value="ECO:0007669"/>
    <property type="project" value="InterPro"/>
</dbReference>
<dbReference type="SUPFAM" id="SSF55874">
    <property type="entry name" value="ATPase domain of HSP90 chaperone/DNA topoisomerase II/histidine kinase"/>
    <property type="match status" value="1"/>
</dbReference>
<sequence>MIAYWNRDLTNEFANHAFEYSYGLSAQALCGRHLRDVIGDTAFAISQQHIEAALRGERQIFERELLDIHGGHLWTQVQYIPEVDADGVSGYFALVTDITSLKHKEAQIEVLNAELKLRAQEAESSNRAKSDFLANMSHEIRTPMNAIVGLTHVLRRGATTPDVCDKLGKIASAADHLLGVINDILDISKIEANKVVLEKADFELDAVLSRVCSMVIQRVREKGLELVIDSEQSLCMVNGDATRLAQCLLNYLGNAVKFTEQGTITLRTKVLEETENDVLVRFEVIDTGIGISPVNLTRLFQSFEQADNSTTRRYGGTGLGLAITRRLAQLMGGDAGVSCTPDVGSTFWMTAHLGRQKKDAGRFLIPELQGMHALVIDDSPVTRLVQTQLLRTMGLAGESVESGIAALEVFSKYGQEEKTIDLVLVDLLMPGLDGFETLRKLQNQSLRHQPVAILVTSSVEPNILEDARKAGFVDVLLKPISAAILYASLRKHLSPVLMNADTVVVVENNADDIRSEEILRRDFRGSRLLLVEDEPINQEVALMMLEEVGCNVDIASNGLEAVDMVARNDYRLILMDMQMPVMGGIEATKRIRLQYQVDELPILAMTANAFNEDRAACMNAGMNDFIPKPVDPDHLYKKILYFLSK</sequence>
<dbReference type="Proteomes" id="UP000739411">
    <property type="component" value="Unassembled WGS sequence"/>
</dbReference>
<dbReference type="SMART" id="SM00388">
    <property type="entry name" value="HisKA"/>
    <property type="match status" value="1"/>
</dbReference>
<dbReference type="CDD" id="cd00082">
    <property type="entry name" value="HisKA"/>
    <property type="match status" value="1"/>
</dbReference>
<accession>A0A935MW40</accession>
<dbReference type="PANTHER" id="PTHR45339:SF1">
    <property type="entry name" value="HYBRID SIGNAL TRANSDUCTION HISTIDINE KINASE J"/>
    <property type="match status" value="1"/>
</dbReference>
<dbReference type="PROSITE" id="PS50109">
    <property type="entry name" value="HIS_KIN"/>
    <property type="match status" value="1"/>
</dbReference>
<evidence type="ECO:0000313" key="12">
    <source>
        <dbReference type="Proteomes" id="UP000739411"/>
    </source>
</evidence>
<dbReference type="Gene3D" id="3.30.565.10">
    <property type="entry name" value="Histidine kinase-like ATPase, C-terminal domain"/>
    <property type="match status" value="1"/>
</dbReference>
<feature type="domain" description="Response regulatory" evidence="9">
    <location>
        <begin position="372"/>
        <end position="493"/>
    </location>
</feature>
<dbReference type="FunFam" id="3.30.565.10:FF:000010">
    <property type="entry name" value="Sensor histidine kinase RcsC"/>
    <property type="match status" value="1"/>
</dbReference>
<dbReference type="SUPFAM" id="SSF47384">
    <property type="entry name" value="Homodimeric domain of signal transducing histidine kinase"/>
    <property type="match status" value="1"/>
</dbReference>
<dbReference type="InterPro" id="IPR035965">
    <property type="entry name" value="PAS-like_dom_sf"/>
</dbReference>
<dbReference type="InterPro" id="IPR011006">
    <property type="entry name" value="CheY-like_superfamily"/>
</dbReference>
<dbReference type="InterPro" id="IPR013656">
    <property type="entry name" value="PAS_4"/>
</dbReference>
<dbReference type="InterPro" id="IPR000014">
    <property type="entry name" value="PAS"/>
</dbReference>
<dbReference type="InterPro" id="IPR036097">
    <property type="entry name" value="HisK_dim/P_sf"/>
</dbReference>
<proteinExistence type="predicted"/>
<dbReference type="CDD" id="cd16922">
    <property type="entry name" value="HATPase_EvgS-ArcB-TorS-like"/>
    <property type="match status" value="1"/>
</dbReference>
<feature type="domain" description="PAC" evidence="10">
    <location>
        <begin position="59"/>
        <end position="110"/>
    </location>
</feature>
<dbReference type="AlphaFoldDB" id="A0A935MW40"/>
<evidence type="ECO:0000256" key="6">
    <source>
        <dbReference type="ARBA" id="ARBA00070152"/>
    </source>
</evidence>
<dbReference type="InterPro" id="IPR001789">
    <property type="entry name" value="Sig_transdc_resp-reg_receiver"/>
</dbReference>
<feature type="modified residue" description="4-aspartylphosphate" evidence="7">
    <location>
        <position position="576"/>
    </location>
</feature>
<dbReference type="PANTHER" id="PTHR45339">
    <property type="entry name" value="HYBRID SIGNAL TRANSDUCTION HISTIDINE KINASE J"/>
    <property type="match status" value="1"/>
</dbReference>
<dbReference type="InterPro" id="IPR003661">
    <property type="entry name" value="HisK_dim/P_dom"/>
</dbReference>
<dbReference type="Gene3D" id="3.30.450.20">
    <property type="entry name" value="PAS domain"/>
    <property type="match status" value="1"/>
</dbReference>
<evidence type="ECO:0000256" key="5">
    <source>
        <dbReference type="ARBA" id="ARBA00058004"/>
    </source>
</evidence>
<evidence type="ECO:0000259" key="8">
    <source>
        <dbReference type="PROSITE" id="PS50109"/>
    </source>
</evidence>
<dbReference type="PRINTS" id="PR00344">
    <property type="entry name" value="BCTRLSENSOR"/>
</dbReference>
<evidence type="ECO:0000259" key="9">
    <source>
        <dbReference type="PROSITE" id="PS50110"/>
    </source>
</evidence>
<dbReference type="InterPro" id="IPR000700">
    <property type="entry name" value="PAS-assoc_C"/>
</dbReference>
<comment type="catalytic activity">
    <reaction evidence="1">
        <text>ATP + protein L-histidine = ADP + protein N-phospho-L-histidine.</text>
        <dbReference type="EC" id="2.7.13.3"/>
    </reaction>
</comment>
<dbReference type="SUPFAM" id="SSF55785">
    <property type="entry name" value="PYP-like sensor domain (PAS domain)"/>
    <property type="match status" value="1"/>
</dbReference>
<gene>
    <name evidence="11" type="ORF">IPJ38_10135</name>
</gene>
<protein>
    <recommendedName>
        <fullName evidence="6">Virulence sensor protein BvgS</fullName>
        <ecNumber evidence="2">2.7.13.3</ecNumber>
    </recommendedName>
</protein>
<evidence type="ECO:0000259" key="10">
    <source>
        <dbReference type="PROSITE" id="PS50113"/>
    </source>
</evidence>
<dbReference type="CDD" id="cd17546">
    <property type="entry name" value="REC_hyHK_CKI1_RcsC-like"/>
    <property type="match status" value="2"/>
</dbReference>